<keyword evidence="8" id="KW-0131">Cell cycle</keyword>
<keyword evidence="7" id="KW-0717">Septation</keyword>
<dbReference type="Pfam" id="PF05164">
    <property type="entry name" value="ZapA"/>
    <property type="match status" value="1"/>
</dbReference>
<gene>
    <name evidence="12" type="ORF">Thpro_022302</name>
</gene>
<comment type="similarity">
    <text evidence="2">Belongs to the ZapA family. Type 1 subfamily.</text>
</comment>
<evidence type="ECO:0000256" key="11">
    <source>
        <dbReference type="ARBA" id="ARBA00033158"/>
    </source>
</evidence>
<dbReference type="InterPro" id="IPR036192">
    <property type="entry name" value="Cell_div_ZapA-like_sf"/>
</dbReference>
<evidence type="ECO:0000313" key="13">
    <source>
        <dbReference type="Proteomes" id="UP000029273"/>
    </source>
</evidence>
<dbReference type="PANTHER" id="PTHR34981:SF1">
    <property type="entry name" value="CELL DIVISION PROTEIN ZAPA"/>
    <property type="match status" value="1"/>
</dbReference>
<dbReference type="GO" id="GO:0032153">
    <property type="term" value="C:cell division site"/>
    <property type="evidence" value="ECO:0007669"/>
    <property type="project" value="TreeGrafter"/>
</dbReference>
<dbReference type="Gene3D" id="1.20.5.50">
    <property type="match status" value="1"/>
</dbReference>
<dbReference type="InterPro" id="IPR007838">
    <property type="entry name" value="Cell_div_ZapA-like"/>
</dbReference>
<evidence type="ECO:0000256" key="10">
    <source>
        <dbReference type="ARBA" id="ARBA00026068"/>
    </source>
</evidence>
<dbReference type="GO" id="GO:0005829">
    <property type="term" value="C:cytosol"/>
    <property type="evidence" value="ECO:0007669"/>
    <property type="project" value="TreeGrafter"/>
</dbReference>
<dbReference type="GO" id="GO:0030428">
    <property type="term" value="C:cell septum"/>
    <property type="evidence" value="ECO:0007669"/>
    <property type="project" value="TreeGrafter"/>
</dbReference>
<dbReference type="GO" id="GO:0000917">
    <property type="term" value="P:division septum assembly"/>
    <property type="evidence" value="ECO:0007669"/>
    <property type="project" value="UniProtKB-KW"/>
</dbReference>
<keyword evidence="4" id="KW-0963">Cytoplasm</keyword>
<comment type="function">
    <text evidence="9">Activator of cell division through the inhibition of FtsZ GTPase activity, therefore promoting FtsZ assembly into bundles of protofilaments necessary for the formation of the division Z ring. It is recruited early at mid-cell but it is not essential for cell division.</text>
</comment>
<dbReference type="Proteomes" id="UP000029273">
    <property type="component" value="Unassembled WGS sequence"/>
</dbReference>
<name>A0A1A6C0G5_9GAMM</name>
<comment type="caution">
    <text evidence="12">The sequence shown here is derived from an EMBL/GenBank/DDBJ whole genome shotgun (WGS) entry which is preliminary data.</text>
</comment>
<reference evidence="12 13" key="1">
    <citation type="journal article" date="2014" name="Genome Announc.">
        <title>Draft Genome Sequence of the Iron-Oxidizing, Acidophilic, and Halotolerant 'Thiobacillus prosperus' Type Strain DSM 5130.</title>
        <authorList>
            <person name="Ossandon F.J."/>
            <person name="Cardenas J.P."/>
            <person name="Corbett M."/>
            <person name="Quatrini R."/>
            <person name="Holmes D.S."/>
            <person name="Watkin E."/>
        </authorList>
    </citation>
    <scope>NUCLEOTIDE SEQUENCE [LARGE SCALE GENOMIC DNA]</scope>
    <source>
        <strain evidence="12 13">DSM 5130</strain>
    </source>
</reference>
<dbReference type="SUPFAM" id="SSF102829">
    <property type="entry name" value="Cell division protein ZapA-like"/>
    <property type="match status" value="1"/>
</dbReference>
<evidence type="ECO:0000256" key="2">
    <source>
        <dbReference type="ARBA" id="ARBA00010074"/>
    </source>
</evidence>
<keyword evidence="6" id="KW-0175">Coiled coil</keyword>
<evidence type="ECO:0000256" key="3">
    <source>
        <dbReference type="ARBA" id="ARBA00015195"/>
    </source>
</evidence>
<accession>A0A1A6C0G5</accession>
<evidence type="ECO:0000256" key="8">
    <source>
        <dbReference type="ARBA" id="ARBA00023306"/>
    </source>
</evidence>
<dbReference type="Gene3D" id="3.30.160.880">
    <property type="entry name" value="Cell division protein ZapA protomer, N-terminal domain"/>
    <property type="match status" value="1"/>
</dbReference>
<keyword evidence="5" id="KW-0132">Cell division</keyword>
<evidence type="ECO:0000256" key="4">
    <source>
        <dbReference type="ARBA" id="ARBA00022490"/>
    </source>
</evidence>
<dbReference type="RefSeq" id="WP_082954623.1">
    <property type="nucleotide sequence ID" value="NZ_JQSG02000006.1"/>
</dbReference>
<dbReference type="PANTHER" id="PTHR34981">
    <property type="entry name" value="CELL DIVISION PROTEIN ZAPA"/>
    <property type="match status" value="1"/>
</dbReference>
<comment type="subunit">
    <text evidence="10">Homodimer. Interacts with FtsZ.</text>
</comment>
<sequence length="109" mass="11826">MSQVSVSVHILEREYQVMCEEDEREALVASAQALNGRMRDIRSTGRIVGGERIAVMTALNLIHELMQQKTAQSLSDRALAARLQSLDATVAVTLERIGATETNGTAQGS</sequence>
<dbReference type="AlphaFoldDB" id="A0A1A6C0G5"/>
<evidence type="ECO:0000256" key="6">
    <source>
        <dbReference type="ARBA" id="ARBA00023054"/>
    </source>
</evidence>
<dbReference type="EMBL" id="JQSG02000006">
    <property type="protein sequence ID" value="OBS08052.1"/>
    <property type="molecule type" value="Genomic_DNA"/>
</dbReference>
<evidence type="ECO:0000256" key="5">
    <source>
        <dbReference type="ARBA" id="ARBA00022618"/>
    </source>
</evidence>
<dbReference type="GO" id="GO:0043093">
    <property type="term" value="P:FtsZ-dependent cytokinesis"/>
    <property type="evidence" value="ECO:0007669"/>
    <property type="project" value="TreeGrafter"/>
</dbReference>
<dbReference type="OrthoDB" id="5772359at2"/>
<dbReference type="GO" id="GO:0000921">
    <property type="term" value="P:septin ring assembly"/>
    <property type="evidence" value="ECO:0007669"/>
    <property type="project" value="TreeGrafter"/>
</dbReference>
<organism evidence="12 13">
    <name type="scientific">Acidihalobacter prosperus</name>
    <dbReference type="NCBI Taxonomy" id="160660"/>
    <lineage>
        <taxon>Bacteria</taxon>
        <taxon>Pseudomonadati</taxon>
        <taxon>Pseudomonadota</taxon>
        <taxon>Gammaproteobacteria</taxon>
        <taxon>Chromatiales</taxon>
        <taxon>Ectothiorhodospiraceae</taxon>
        <taxon>Acidihalobacter</taxon>
    </lineage>
</organism>
<evidence type="ECO:0000256" key="7">
    <source>
        <dbReference type="ARBA" id="ARBA00023210"/>
    </source>
</evidence>
<proteinExistence type="inferred from homology"/>
<keyword evidence="13" id="KW-1185">Reference proteome</keyword>
<protein>
    <recommendedName>
        <fullName evidence="3">Cell division protein ZapA</fullName>
    </recommendedName>
    <alternativeName>
        <fullName evidence="11">Z ring-associated protein ZapA</fullName>
    </alternativeName>
</protein>
<evidence type="ECO:0000256" key="9">
    <source>
        <dbReference type="ARBA" id="ARBA00024910"/>
    </source>
</evidence>
<evidence type="ECO:0000256" key="1">
    <source>
        <dbReference type="ARBA" id="ARBA00004496"/>
    </source>
</evidence>
<dbReference type="InterPro" id="IPR042233">
    <property type="entry name" value="Cell_div_ZapA_N"/>
</dbReference>
<evidence type="ECO:0000313" key="12">
    <source>
        <dbReference type="EMBL" id="OBS08052.1"/>
    </source>
</evidence>
<comment type="subcellular location">
    <subcellularLocation>
        <location evidence="1">Cytoplasm</location>
    </subcellularLocation>
</comment>